<dbReference type="GO" id="GO:0019902">
    <property type="term" value="F:phosphatase binding"/>
    <property type="evidence" value="ECO:0007669"/>
    <property type="project" value="TreeGrafter"/>
</dbReference>
<dbReference type="PANTHER" id="PTHR31743:SF1">
    <property type="entry name" value="SHORT TRANSIENT RECEPTOR POTENTIAL CHANNEL 4-ASSOCIATED PROTEIN"/>
    <property type="match status" value="1"/>
</dbReference>
<dbReference type="PANTHER" id="PTHR31743">
    <property type="entry name" value="TRANSIENT RECEPTOR POTENTIAL CHANNEL 4-ASSOCIATED PROTEIN TCPC4AP"/>
    <property type="match status" value="1"/>
</dbReference>
<dbReference type="Pfam" id="PF12463">
    <property type="entry name" value="DUF3689"/>
    <property type="match status" value="1"/>
</dbReference>
<accession>E4Y925</accession>
<name>E4Y925_OIKDI</name>
<dbReference type="InterPro" id="IPR022162">
    <property type="entry name" value="TRPC4AP"/>
</dbReference>
<feature type="compositionally biased region" description="Basic residues" evidence="1">
    <location>
        <begin position="12"/>
        <end position="22"/>
    </location>
</feature>
<dbReference type="AlphaFoldDB" id="E4Y925"/>
<feature type="region of interest" description="Disordered" evidence="1">
    <location>
        <begin position="806"/>
        <end position="837"/>
    </location>
</feature>
<dbReference type="GO" id="GO:0031464">
    <property type="term" value="C:Cul4A-RING E3 ubiquitin ligase complex"/>
    <property type="evidence" value="ECO:0007669"/>
    <property type="project" value="InterPro"/>
</dbReference>
<sequence>MSRNELGYPRRPDRRKQLVKRRTPPEKVKTLDYQEPPNVLELFRCQSKIGRSKRWTHFNDRLHIDVQETSKQRHETLSTILEILRRLDAIAVSSLDMSEINFVDPEGKEGLYKDLSDLQEQVHQLQKGAAEDPKPISCADFFYWYDLVRSLVQLIRRPNRTFTLYEILSINKYLDNLQDAESARKVGQLMEKLKKKPAMGSYSVWNSYYKFVKKAFELLHYVFNWVEVSSNIVVNDEQFIHFLFVLIPVASHDVFIECTTVLEDVLAQKTKSMLELKKIQILKDVVQSCTASQFPFLCRVIAVVMSDNDNAKPENDTLKAHDEWLLNSTNHSISDANQKILISLADSEFLDRLINLSKRPLDEADNVWNKLENLQSWVATTYVTQTSIHLLRASLQEVIEARQHQEPRDAQNSALHKLKVHNEKMYKIEALFILTLLLCGNHKEIVQAQVWKRNLIIGLNQVCHYLSDRESTFPVVVQYIHLGDYDCSADTALKVQFLRLVHSVCDHHDNKYLLLSKPELQEIIRSCAELGTEPNPSVVHVLENKLYCGEGERGLLSNILVAMKEAKETSTLRFWIARAVESFLRGPTCLVDQTFYLNRGILDHLLHLLLEIKTTSEVSQGHFDLLAELMKFNEQAFEQFEKAIGSDARFKRFMALAENSLVDSNMFIRCATLTYHKFLRAGYDFNKSKLLHYMSSKQVRARLVASLIQLITPETLNQENVSCLNTSLVFMITARQIPNGLGYYLSDLSKRINSSGTPLLENYQELLEFWLSHYSLSVKAKDCQSLEQGTNIKFREWTSTVEILLGRPPPDEEESSLIKYLPRRERQHRDKSVSRCT</sequence>
<gene>
    <name evidence="2" type="ORF">GSOID_T00029359001</name>
</gene>
<evidence type="ECO:0000313" key="2">
    <source>
        <dbReference type="EMBL" id="CBY32062.1"/>
    </source>
</evidence>
<feature type="compositionally biased region" description="Basic and acidic residues" evidence="1">
    <location>
        <begin position="822"/>
        <end position="837"/>
    </location>
</feature>
<protein>
    <submittedName>
        <fullName evidence="2">Uncharacterized protein</fullName>
    </submittedName>
</protein>
<feature type="region of interest" description="Disordered" evidence="1">
    <location>
        <begin position="1"/>
        <end position="26"/>
    </location>
</feature>
<dbReference type="GO" id="GO:0006511">
    <property type="term" value="P:ubiquitin-dependent protein catabolic process"/>
    <property type="evidence" value="ECO:0007669"/>
    <property type="project" value="InterPro"/>
</dbReference>
<proteinExistence type="predicted"/>
<dbReference type="EMBL" id="FN654332">
    <property type="protein sequence ID" value="CBY32062.1"/>
    <property type="molecule type" value="Genomic_DNA"/>
</dbReference>
<organism evidence="2">
    <name type="scientific">Oikopleura dioica</name>
    <name type="common">Tunicate</name>
    <dbReference type="NCBI Taxonomy" id="34765"/>
    <lineage>
        <taxon>Eukaryota</taxon>
        <taxon>Metazoa</taxon>
        <taxon>Chordata</taxon>
        <taxon>Tunicata</taxon>
        <taxon>Appendicularia</taxon>
        <taxon>Copelata</taxon>
        <taxon>Oikopleuridae</taxon>
        <taxon>Oikopleura</taxon>
    </lineage>
</organism>
<evidence type="ECO:0000256" key="1">
    <source>
        <dbReference type="SAM" id="MobiDB-lite"/>
    </source>
</evidence>
<dbReference type="Proteomes" id="UP000011014">
    <property type="component" value="Unassembled WGS sequence"/>
</dbReference>
<reference evidence="2" key="1">
    <citation type="journal article" date="2010" name="Science">
        <title>Plasticity of animal genome architecture unmasked by rapid evolution of a pelagic tunicate.</title>
        <authorList>
            <person name="Denoeud F."/>
            <person name="Henriet S."/>
            <person name="Mungpakdee S."/>
            <person name="Aury J.M."/>
            <person name="Da Silva C."/>
            <person name="Brinkmann H."/>
            <person name="Mikhaleva J."/>
            <person name="Olsen L.C."/>
            <person name="Jubin C."/>
            <person name="Canestro C."/>
            <person name="Bouquet J.M."/>
            <person name="Danks G."/>
            <person name="Poulain J."/>
            <person name="Campsteijn C."/>
            <person name="Adamski M."/>
            <person name="Cross I."/>
            <person name="Yadetie F."/>
            <person name="Muffato M."/>
            <person name="Louis A."/>
            <person name="Butcher S."/>
            <person name="Tsagkogeorga G."/>
            <person name="Konrad A."/>
            <person name="Singh S."/>
            <person name="Jensen M.F."/>
            <person name="Cong E.H."/>
            <person name="Eikeseth-Otteraa H."/>
            <person name="Noel B."/>
            <person name="Anthouard V."/>
            <person name="Porcel B.M."/>
            <person name="Kachouri-Lafond R."/>
            <person name="Nishino A."/>
            <person name="Ugolini M."/>
            <person name="Chourrout P."/>
            <person name="Nishida H."/>
            <person name="Aasland R."/>
            <person name="Huzurbazar S."/>
            <person name="Westhof E."/>
            <person name="Delsuc F."/>
            <person name="Lehrach H."/>
            <person name="Reinhardt R."/>
            <person name="Weissenbach J."/>
            <person name="Roy S.W."/>
            <person name="Artiguenave F."/>
            <person name="Postlethwait J.H."/>
            <person name="Manak J.R."/>
            <person name="Thompson E.M."/>
            <person name="Jaillon O."/>
            <person name="Du Pasquier L."/>
            <person name="Boudinot P."/>
            <person name="Liberles D.A."/>
            <person name="Volff J.N."/>
            <person name="Philippe H."/>
            <person name="Lenhard B."/>
            <person name="Roest Crollius H."/>
            <person name="Wincker P."/>
            <person name="Chourrout D."/>
        </authorList>
    </citation>
    <scope>NUCLEOTIDE SEQUENCE [LARGE SCALE GENOMIC DNA]</scope>
</reference>